<feature type="transmembrane region" description="Helical" evidence="1">
    <location>
        <begin position="159"/>
        <end position="176"/>
    </location>
</feature>
<reference evidence="2 3" key="1">
    <citation type="journal article" date="2010" name="Stand. Genomic Sci.">
        <title>Complete genome sequence of Ignisphaera aggregans type strain (AQ1.S1).</title>
        <authorList>
            <person name="Goker M."/>
            <person name="Held B."/>
            <person name="Lapidus A."/>
            <person name="Nolan M."/>
            <person name="Spring S."/>
            <person name="Yasawong M."/>
            <person name="Lucas S."/>
            <person name="Glavina Del Rio T."/>
            <person name="Tice H."/>
            <person name="Cheng J.F."/>
            <person name="Goodwin L."/>
            <person name="Tapia R."/>
            <person name="Pitluck S."/>
            <person name="Liolios K."/>
            <person name="Ivanova N."/>
            <person name="Mavromatis K."/>
            <person name="Mikhailova N."/>
            <person name="Pati A."/>
            <person name="Chen A."/>
            <person name="Palaniappan K."/>
            <person name="Brambilla E."/>
            <person name="Land M."/>
            <person name="Hauser L."/>
            <person name="Chang Y.J."/>
            <person name="Jeffries C.D."/>
            <person name="Brettin T."/>
            <person name="Detter J.C."/>
            <person name="Han C."/>
            <person name="Rohde M."/>
            <person name="Sikorski J."/>
            <person name="Woyke T."/>
            <person name="Bristow J."/>
            <person name="Eisen J.A."/>
            <person name="Markowitz V."/>
            <person name="Hugenholtz P."/>
            <person name="Kyrpides N.C."/>
            <person name="Klenk H.P."/>
        </authorList>
    </citation>
    <scope>NUCLEOTIDE SEQUENCE [LARGE SCALE GENOMIC DNA]</scope>
    <source>
        <strain evidence="3">DSM 17230 / JCM 13409 / AQ1.S1</strain>
    </source>
</reference>
<name>E0STB4_IGNAA</name>
<evidence type="ECO:0000313" key="2">
    <source>
        <dbReference type="EMBL" id="ADM27591.1"/>
    </source>
</evidence>
<evidence type="ECO:0000256" key="1">
    <source>
        <dbReference type="SAM" id="Phobius"/>
    </source>
</evidence>
<accession>E0STB4</accession>
<feature type="transmembrane region" description="Helical" evidence="1">
    <location>
        <begin position="24"/>
        <end position="48"/>
    </location>
</feature>
<feature type="transmembrane region" description="Helical" evidence="1">
    <location>
        <begin position="101"/>
        <end position="122"/>
    </location>
</feature>
<dbReference type="BioCyc" id="IAGG583356:GHAH-757-MONOMER"/>
<dbReference type="EMBL" id="CP002098">
    <property type="protein sequence ID" value="ADM27591.1"/>
    <property type="molecule type" value="Genomic_DNA"/>
</dbReference>
<protein>
    <submittedName>
        <fullName evidence="2">Uncharacterized protein</fullName>
    </submittedName>
</protein>
<feature type="transmembrane region" description="Helical" evidence="1">
    <location>
        <begin position="196"/>
        <end position="214"/>
    </location>
</feature>
<organism evidence="2 3">
    <name type="scientific">Ignisphaera aggregans (strain DSM 17230 / JCM 13409 / AQ1.S1)</name>
    <dbReference type="NCBI Taxonomy" id="583356"/>
    <lineage>
        <taxon>Archaea</taxon>
        <taxon>Thermoproteota</taxon>
        <taxon>Thermoprotei</taxon>
        <taxon>Desulfurococcales</taxon>
        <taxon>Desulfurococcaceae</taxon>
        <taxon>Ignisphaera</taxon>
    </lineage>
</organism>
<keyword evidence="1" id="KW-0812">Transmembrane</keyword>
<dbReference type="HOGENOM" id="CLU_1253569_0_0_2"/>
<gene>
    <name evidence="2" type="ordered locus">Igag_0764</name>
</gene>
<feature type="transmembrane region" description="Helical" evidence="1">
    <location>
        <begin position="60"/>
        <end position="81"/>
    </location>
</feature>
<dbReference type="KEGG" id="iag:Igag_0764"/>
<sequence length="220" mass="23513">MGFIEVFRRYVIALRFALSGSRGYILTLAIQSIVIPATVALLVFSSVIATGSSNIEVATLMFVAVSLVTSIASVSTLTASYAEPLMRDFLYSVYGSVKLPIAVAVTQVLIYVTIPAVIAATILGNPLIIPLSYTGYTFTSSVGLLLASILRDPMKTNTASVLTYLALSAIAPMSLSNDAPLILRLIPISVVNPANAWLTPYVLTLSATIYTVSIRRFEKI</sequence>
<evidence type="ECO:0000313" key="3">
    <source>
        <dbReference type="Proteomes" id="UP000001304"/>
    </source>
</evidence>
<dbReference type="Proteomes" id="UP000001304">
    <property type="component" value="Chromosome"/>
</dbReference>
<dbReference type="AlphaFoldDB" id="E0STB4"/>
<feature type="transmembrane region" description="Helical" evidence="1">
    <location>
        <begin position="128"/>
        <end position="147"/>
    </location>
</feature>
<keyword evidence="1" id="KW-1133">Transmembrane helix</keyword>
<proteinExistence type="predicted"/>
<keyword evidence="1" id="KW-0472">Membrane</keyword>
<keyword evidence="3" id="KW-1185">Reference proteome</keyword>